<feature type="region of interest" description="Disordered" evidence="1">
    <location>
        <begin position="143"/>
        <end position="170"/>
    </location>
</feature>
<dbReference type="Pfam" id="PF06701">
    <property type="entry name" value="MIB_HERC2"/>
    <property type="match status" value="2"/>
</dbReference>
<evidence type="ECO:0000313" key="3">
    <source>
        <dbReference type="EMBL" id="GIQ83714.1"/>
    </source>
</evidence>
<feature type="domain" description="MIB/HERC2" evidence="2">
    <location>
        <begin position="275"/>
        <end position="348"/>
    </location>
</feature>
<gene>
    <name evidence="3" type="ORF">KIPB_005072</name>
</gene>
<dbReference type="Gene3D" id="1.20.930.20">
    <property type="entry name" value="Adaptor protein Cbl, N-terminal domain"/>
    <property type="match status" value="1"/>
</dbReference>
<dbReference type="PANTHER" id="PTHR24202:SF4">
    <property type="entry name" value="E3 UBIQUITIN-PROTEIN LIGASE MIB2-RELATED"/>
    <property type="match status" value="1"/>
</dbReference>
<dbReference type="Gene3D" id="2.30.30.40">
    <property type="entry name" value="SH3 Domains"/>
    <property type="match status" value="2"/>
</dbReference>
<dbReference type="GO" id="GO:0007166">
    <property type="term" value="P:cell surface receptor signaling pathway"/>
    <property type="evidence" value="ECO:0007669"/>
    <property type="project" value="InterPro"/>
</dbReference>
<dbReference type="OrthoDB" id="26799at2759"/>
<organism evidence="3 4">
    <name type="scientific">Kipferlia bialata</name>
    <dbReference type="NCBI Taxonomy" id="797122"/>
    <lineage>
        <taxon>Eukaryota</taxon>
        <taxon>Metamonada</taxon>
        <taxon>Carpediemonas-like organisms</taxon>
        <taxon>Kipferlia</taxon>
    </lineage>
</organism>
<keyword evidence="4" id="KW-1185">Reference proteome</keyword>
<dbReference type="GO" id="GO:0005737">
    <property type="term" value="C:cytoplasm"/>
    <property type="evidence" value="ECO:0007669"/>
    <property type="project" value="TreeGrafter"/>
</dbReference>
<evidence type="ECO:0000313" key="4">
    <source>
        <dbReference type="Proteomes" id="UP000265618"/>
    </source>
</evidence>
<dbReference type="GO" id="GO:0046872">
    <property type="term" value="F:metal ion binding"/>
    <property type="evidence" value="ECO:0007669"/>
    <property type="project" value="InterPro"/>
</dbReference>
<dbReference type="GO" id="GO:0004842">
    <property type="term" value="F:ubiquitin-protein transferase activity"/>
    <property type="evidence" value="ECO:0007669"/>
    <property type="project" value="InterPro"/>
</dbReference>
<sequence length="636" mass="70890">MYTSHGSQGVGAESREQIVLGQEAFAETTRSHIRSQLDTTSRIEASRLQDRYRSVQDLEREMMHRQEAAIVEDFDDYVDESYNVRSIPIEPLRLTDYSTDEGYLPEEREDDMLEREREREREDILLCRQAESLSRLRSEFSQEMEAAQGIPLPEHETESDTERERETETVPEGMGRELLVMAIELGKLHPGSEVIRGRDWEWGNQDGGDGCRGTLLGPHKGEGWVVVHWHETGEREVYRAGAHALYDLLYVPGRIETTTPLQSSTSQTVSRPPPEGAVHAGGSCRRGASVSRGRDWRWEDQDGHGLGVLLDNVASAPGWVKVTWGNGLTNHYRAGADGAFDLQYAVSDRRTGTPMYRRMDTRTPASLVSSPVLDLVPDYVPTPIEFLPTQAAEESSFSDSDPFIRAPMPPSFGEMYPPVPQRRDREIDWDKAVPLISETSPVQSTPVKAPSAPAGQTKLEKAASSKVAGLLSIFVPLVDKLCTPIKNGESTKDAARELLERVQYSEETLKIVQNLVEANEEYEKVCGKSLKKANSVLNEVYATVRDFNSKGALGHVLKSSDFQDKLTPLNTSFADAIVAVTCSLTAVRAVQANEDRVNRAKMMENQHVIMKQLSHLDIGNCESNKVIDHTATPLMV</sequence>
<dbReference type="PROSITE" id="PS51416">
    <property type="entry name" value="MIB_HERC2"/>
    <property type="match status" value="2"/>
</dbReference>
<comment type="caution">
    <text evidence="3">The sequence shown here is derived from an EMBL/GenBank/DDBJ whole genome shotgun (WGS) entry which is preliminary data.</text>
</comment>
<feature type="region of interest" description="Disordered" evidence="1">
    <location>
        <begin position="260"/>
        <end position="288"/>
    </location>
</feature>
<name>A0A9K3GH11_9EUKA</name>
<dbReference type="AlphaFoldDB" id="A0A9K3GH11"/>
<feature type="domain" description="MIB/HERC2" evidence="2">
    <location>
        <begin position="180"/>
        <end position="254"/>
    </location>
</feature>
<feature type="compositionally biased region" description="Low complexity" evidence="1">
    <location>
        <begin position="260"/>
        <end position="270"/>
    </location>
</feature>
<reference evidence="3 4" key="1">
    <citation type="journal article" date="2018" name="PLoS ONE">
        <title>The draft genome of Kipferlia bialata reveals reductive genome evolution in fornicate parasites.</title>
        <authorList>
            <person name="Tanifuji G."/>
            <person name="Takabayashi S."/>
            <person name="Kume K."/>
            <person name="Takagi M."/>
            <person name="Nakayama T."/>
            <person name="Kamikawa R."/>
            <person name="Inagaki Y."/>
            <person name="Hashimoto T."/>
        </authorList>
    </citation>
    <scope>NUCLEOTIDE SEQUENCE [LARGE SCALE GENOMIC DNA]</scope>
    <source>
        <strain evidence="3">NY0173</strain>
    </source>
</reference>
<dbReference type="EMBL" id="BDIP01001151">
    <property type="protein sequence ID" value="GIQ83714.1"/>
    <property type="molecule type" value="Genomic_DNA"/>
</dbReference>
<dbReference type="PANTHER" id="PTHR24202">
    <property type="entry name" value="E3 UBIQUITIN-PROTEIN LIGASE MIB2"/>
    <property type="match status" value="1"/>
</dbReference>
<dbReference type="CDD" id="cd21037">
    <property type="entry name" value="MLKL_NTD"/>
    <property type="match status" value="1"/>
</dbReference>
<evidence type="ECO:0000256" key="1">
    <source>
        <dbReference type="SAM" id="MobiDB-lite"/>
    </source>
</evidence>
<dbReference type="Proteomes" id="UP000265618">
    <property type="component" value="Unassembled WGS sequence"/>
</dbReference>
<protein>
    <recommendedName>
        <fullName evidence="2">MIB/HERC2 domain-containing protein</fullName>
    </recommendedName>
</protein>
<proteinExistence type="predicted"/>
<accession>A0A9K3GH11</accession>
<dbReference type="InterPro" id="IPR059179">
    <property type="entry name" value="MLKL-like_MCAfunc"/>
</dbReference>
<dbReference type="GO" id="GO:0016567">
    <property type="term" value="P:protein ubiquitination"/>
    <property type="evidence" value="ECO:0007669"/>
    <property type="project" value="InterPro"/>
</dbReference>
<dbReference type="InterPro" id="IPR010606">
    <property type="entry name" value="Mib_Herc2"/>
</dbReference>
<evidence type="ECO:0000259" key="2">
    <source>
        <dbReference type="PROSITE" id="PS51416"/>
    </source>
</evidence>
<dbReference type="InterPro" id="IPR037252">
    <property type="entry name" value="Mib_Herc2_sf"/>
</dbReference>
<dbReference type="SUPFAM" id="SSF159034">
    <property type="entry name" value="Mib/herc2 domain-like"/>
    <property type="match status" value="2"/>
</dbReference>
<dbReference type="InterPro" id="IPR036537">
    <property type="entry name" value="Adaptor_Cbl_N_dom_sf"/>
</dbReference>
<feature type="compositionally biased region" description="Basic and acidic residues" evidence="1">
    <location>
        <begin position="153"/>
        <end position="168"/>
    </location>
</feature>